<evidence type="ECO:0000256" key="3">
    <source>
        <dbReference type="ARBA" id="ARBA00022827"/>
    </source>
</evidence>
<dbReference type="Gene3D" id="3.90.700.10">
    <property type="entry name" value="Succinate dehydrogenase/fumarate reductase flavoprotein, catalytic domain"/>
    <property type="match status" value="1"/>
</dbReference>
<evidence type="ECO:0000256" key="2">
    <source>
        <dbReference type="ARBA" id="ARBA00022630"/>
    </source>
</evidence>
<comment type="cofactor">
    <cofactor evidence="1">
        <name>FAD</name>
        <dbReference type="ChEBI" id="CHEBI:57692"/>
    </cofactor>
</comment>
<name>A0A6L7IW44_9ACTN</name>
<feature type="compositionally biased region" description="Polar residues" evidence="5">
    <location>
        <begin position="1"/>
        <end position="15"/>
    </location>
</feature>
<dbReference type="InterPro" id="IPR027477">
    <property type="entry name" value="Succ_DH/fumarate_Rdtase_cat_sf"/>
</dbReference>
<organism evidence="7 8">
    <name type="scientific">Eggerthella guodeyinii</name>
    <dbReference type="NCBI Taxonomy" id="2690837"/>
    <lineage>
        <taxon>Bacteria</taxon>
        <taxon>Bacillati</taxon>
        <taxon>Actinomycetota</taxon>
        <taxon>Coriobacteriia</taxon>
        <taxon>Eggerthellales</taxon>
        <taxon>Eggerthellaceae</taxon>
        <taxon>Eggerthella</taxon>
    </lineage>
</organism>
<feature type="domain" description="FAD-dependent oxidoreductase 2 FAD-binding" evidence="6">
    <location>
        <begin position="85"/>
        <end position="529"/>
    </location>
</feature>
<gene>
    <name evidence="7" type="ORF">GS424_002775</name>
</gene>
<reference evidence="7 8" key="1">
    <citation type="submission" date="2020-10" db="EMBL/GenBank/DDBJ databases">
        <title>Eggerthella sp. nov., isolated from human feces.</title>
        <authorList>
            <person name="Yajun G."/>
        </authorList>
    </citation>
    <scope>NUCLEOTIDE SEQUENCE [LARGE SCALE GENOMIC DNA]</scope>
    <source>
        <strain evidence="7 8">HF-1101</strain>
    </source>
</reference>
<evidence type="ECO:0000313" key="7">
    <source>
        <dbReference type="EMBL" id="QOS68810.1"/>
    </source>
</evidence>
<evidence type="ECO:0000313" key="8">
    <source>
        <dbReference type="Proteomes" id="UP000478463"/>
    </source>
</evidence>
<dbReference type="PANTHER" id="PTHR43400">
    <property type="entry name" value="FUMARATE REDUCTASE"/>
    <property type="match status" value="1"/>
</dbReference>
<dbReference type="PANTHER" id="PTHR43400:SF10">
    <property type="entry name" value="3-OXOSTEROID 1-DEHYDROGENASE"/>
    <property type="match status" value="1"/>
</dbReference>
<dbReference type="InterPro" id="IPR036188">
    <property type="entry name" value="FAD/NAD-bd_sf"/>
</dbReference>
<dbReference type="RefSeq" id="WP_160943581.1">
    <property type="nucleotide sequence ID" value="NZ_CP063310.1"/>
</dbReference>
<dbReference type="GO" id="GO:0033765">
    <property type="term" value="F:steroid dehydrogenase activity, acting on the CH-CH group of donors"/>
    <property type="evidence" value="ECO:0007669"/>
    <property type="project" value="UniProtKB-ARBA"/>
</dbReference>
<dbReference type="Gene3D" id="3.50.50.60">
    <property type="entry name" value="FAD/NAD(P)-binding domain"/>
    <property type="match status" value="1"/>
</dbReference>
<sequence>MIASSFAQGTRSSKPGTALDASANTKEGTMGTLSRRNFLRGSVVAGAAMAGFGLAGCAPQSQANDSAQAVSASGVIPDTWDAEADVVILGAGGTGLSAACAAAQAGASVLVYDADAKAGGTTALSGGVIQAAGTKAQKEFTDFKDDTPEKHAQCYIEQAEGRADEELTKTMCSRAPELIDWLESIGLTWKRVYGNCHVPYVTEGLHADRIHVYEGGGAGGQGGVLTDTEFAEAERLGAQFNFKCKAQHLIYDPDKGVVGVQIEDGGKSINVKAARGVVMALGGMDRNEQLAFAFNAQQYWDLTTQASYISELAQGDGIRMGLEVNAALATCGGTIDYDMATGQATDNTAPQIPCLIVNGSGRRFVCEDATYAYQYRAIFQNEMQFGNPTWMIMDQNMVEQGVGPWAADPASAVADGTLLEADTLEELAEKIDVPSAMLVSTFDVWNKTIAETGEDVELHRVTQLIPLDKPPYYAHQNISANLGSLGGLKINTNCEVIDGNGDIIPHLYAGGMNSGGWYGTYYPGSGTSLTGGLVLGHIAGENAAAAQAWA</sequence>
<keyword evidence="3" id="KW-0274">FAD</keyword>
<evidence type="ECO:0000259" key="6">
    <source>
        <dbReference type="Pfam" id="PF00890"/>
    </source>
</evidence>
<dbReference type="SUPFAM" id="SSF51905">
    <property type="entry name" value="FAD/NAD(P)-binding domain"/>
    <property type="match status" value="1"/>
</dbReference>
<evidence type="ECO:0000256" key="5">
    <source>
        <dbReference type="SAM" id="MobiDB-lite"/>
    </source>
</evidence>
<dbReference type="Proteomes" id="UP000478463">
    <property type="component" value="Chromosome"/>
</dbReference>
<evidence type="ECO:0000256" key="4">
    <source>
        <dbReference type="ARBA" id="ARBA00023002"/>
    </source>
</evidence>
<dbReference type="PRINTS" id="PR00411">
    <property type="entry name" value="PNDRDTASEI"/>
</dbReference>
<dbReference type="GO" id="GO:0008202">
    <property type="term" value="P:steroid metabolic process"/>
    <property type="evidence" value="ECO:0007669"/>
    <property type="project" value="UniProtKB-ARBA"/>
</dbReference>
<dbReference type="Pfam" id="PF00890">
    <property type="entry name" value="FAD_binding_2"/>
    <property type="match status" value="1"/>
</dbReference>
<dbReference type="InterPro" id="IPR050315">
    <property type="entry name" value="FAD-oxidoreductase_2"/>
</dbReference>
<dbReference type="InterPro" id="IPR003953">
    <property type="entry name" value="FAD-dep_OxRdtase_2_FAD-bd"/>
</dbReference>
<proteinExistence type="predicted"/>
<keyword evidence="2" id="KW-0285">Flavoprotein</keyword>
<protein>
    <submittedName>
        <fullName evidence="7">FAD-dependent oxidoreductase</fullName>
    </submittedName>
</protein>
<dbReference type="KEGG" id="egd:GS424_002775"/>
<keyword evidence="4" id="KW-0560">Oxidoreductase</keyword>
<feature type="region of interest" description="Disordered" evidence="5">
    <location>
        <begin position="1"/>
        <end position="28"/>
    </location>
</feature>
<dbReference type="SUPFAM" id="SSF56425">
    <property type="entry name" value="Succinate dehydrogenase/fumarate reductase flavoprotein, catalytic domain"/>
    <property type="match status" value="1"/>
</dbReference>
<evidence type="ECO:0000256" key="1">
    <source>
        <dbReference type="ARBA" id="ARBA00001974"/>
    </source>
</evidence>
<accession>A0A6L7IW44</accession>
<dbReference type="PROSITE" id="PS51318">
    <property type="entry name" value="TAT"/>
    <property type="match status" value="1"/>
</dbReference>
<dbReference type="AlphaFoldDB" id="A0A6L7IW44"/>
<dbReference type="EMBL" id="CP063310">
    <property type="protein sequence ID" value="QOS68810.1"/>
    <property type="molecule type" value="Genomic_DNA"/>
</dbReference>
<dbReference type="InterPro" id="IPR006311">
    <property type="entry name" value="TAT_signal"/>
</dbReference>